<name>A0A7W9G8B6_9ACTN</name>
<dbReference type="Proteomes" id="UP000579153">
    <property type="component" value="Unassembled WGS sequence"/>
</dbReference>
<comment type="caution">
    <text evidence="1">The sequence shown here is derived from an EMBL/GenBank/DDBJ whole genome shotgun (WGS) entry which is preliminary data.</text>
</comment>
<dbReference type="EMBL" id="JACHMB010000001">
    <property type="protein sequence ID" value="MBB5778971.1"/>
    <property type="molecule type" value="Genomic_DNA"/>
</dbReference>
<gene>
    <name evidence="1" type="ORF">HD596_005727</name>
</gene>
<dbReference type="AlphaFoldDB" id="A0A7W9G8B6"/>
<evidence type="ECO:0000313" key="1">
    <source>
        <dbReference type="EMBL" id="MBB5778971.1"/>
    </source>
</evidence>
<reference evidence="1 2" key="1">
    <citation type="submission" date="2020-08" db="EMBL/GenBank/DDBJ databases">
        <title>Sequencing the genomes of 1000 actinobacteria strains.</title>
        <authorList>
            <person name="Klenk H.-P."/>
        </authorList>
    </citation>
    <scope>NUCLEOTIDE SEQUENCE [LARGE SCALE GENOMIC DNA]</scope>
    <source>
        <strain evidence="1 2">DSM 45507</strain>
    </source>
</reference>
<proteinExistence type="predicted"/>
<organism evidence="1 2">
    <name type="scientific">Nonomuraea jabiensis</name>
    <dbReference type="NCBI Taxonomy" id="882448"/>
    <lineage>
        <taxon>Bacteria</taxon>
        <taxon>Bacillati</taxon>
        <taxon>Actinomycetota</taxon>
        <taxon>Actinomycetes</taxon>
        <taxon>Streptosporangiales</taxon>
        <taxon>Streptosporangiaceae</taxon>
        <taxon>Nonomuraea</taxon>
    </lineage>
</organism>
<accession>A0A7W9G8B6</accession>
<evidence type="ECO:0000313" key="2">
    <source>
        <dbReference type="Proteomes" id="UP000579153"/>
    </source>
</evidence>
<keyword evidence="2" id="KW-1185">Reference proteome</keyword>
<sequence>MIGAACSRTVLRAALVDKYNTVRPFLRLLGESKALGADA</sequence>
<protein>
    <submittedName>
        <fullName evidence="1">Uncharacterized protein</fullName>
    </submittedName>
</protein>